<evidence type="ECO:0000256" key="12">
    <source>
        <dbReference type="RuleBase" id="RU000581"/>
    </source>
</evidence>
<protein>
    <submittedName>
        <fullName evidence="15">Acyl-CoA desaturase</fullName>
    </submittedName>
</protein>
<dbReference type="Proteomes" id="UP000008237">
    <property type="component" value="Unassembled WGS sequence"/>
</dbReference>
<evidence type="ECO:0000313" key="16">
    <source>
        <dbReference type="Proteomes" id="UP000008237"/>
    </source>
</evidence>
<feature type="transmembrane region" description="Helical" evidence="13">
    <location>
        <begin position="119"/>
        <end position="139"/>
    </location>
</feature>
<evidence type="ECO:0000259" key="14">
    <source>
        <dbReference type="Pfam" id="PF00487"/>
    </source>
</evidence>
<keyword evidence="7 12" id="KW-0560">Oxidoreductase</keyword>
<keyword evidence="6 13" id="KW-1133">Transmembrane helix</keyword>
<feature type="domain" description="Fatty acid desaturase" evidence="14">
    <location>
        <begin position="8"/>
        <end position="236"/>
    </location>
</feature>
<evidence type="ECO:0000256" key="5">
    <source>
        <dbReference type="ARBA" id="ARBA00022832"/>
    </source>
</evidence>
<dbReference type="PRINTS" id="PR00075">
    <property type="entry name" value="FACDDSATRASE"/>
</dbReference>
<accession>E2B746</accession>
<dbReference type="OrthoDB" id="10260134at2759"/>
<evidence type="ECO:0000256" key="9">
    <source>
        <dbReference type="ARBA" id="ARBA00023098"/>
    </source>
</evidence>
<evidence type="ECO:0000256" key="6">
    <source>
        <dbReference type="ARBA" id="ARBA00022989"/>
    </source>
</evidence>
<evidence type="ECO:0000256" key="3">
    <source>
        <dbReference type="ARBA" id="ARBA00022516"/>
    </source>
</evidence>
<dbReference type="PANTHER" id="PTHR11351">
    <property type="entry name" value="ACYL-COA DESATURASE"/>
    <property type="match status" value="1"/>
</dbReference>
<keyword evidence="5" id="KW-0276">Fatty acid metabolism</keyword>
<keyword evidence="11 12" id="KW-0275">Fatty acid biosynthesis</keyword>
<comment type="similarity">
    <text evidence="2 12">Belongs to the fatty acid desaturase type 1 family.</text>
</comment>
<dbReference type="InterPro" id="IPR015876">
    <property type="entry name" value="Acyl-CoA_DS"/>
</dbReference>
<comment type="cofactor">
    <cofactor evidence="12">
        <name>Fe(2+)</name>
        <dbReference type="ChEBI" id="CHEBI:29033"/>
    </cofactor>
</comment>
<feature type="transmembrane region" description="Helical" evidence="13">
    <location>
        <begin position="37"/>
        <end position="55"/>
    </location>
</feature>
<keyword evidence="10 13" id="KW-0472">Membrane</keyword>
<evidence type="ECO:0000256" key="7">
    <source>
        <dbReference type="ARBA" id="ARBA00023002"/>
    </source>
</evidence>
<comment type="domain">
    <text evidence="12">The histidine box domains are involved in binding the catalytic metal ions.</text>
</comment>
<feature type="transmembrane region" description="Helical" evidence="13">
    <location>
        <begin position="6"/>
        <end position="25"/>
    </location>
</feature>
<comment type="subcellular location">
    <subcellularLocation>
        <location evidence="1">Membrane</location>
        <topology evidence="1">Multi-pass membrane protein</topology>
    </subcellularLocation>
</comment>
<gene>
    <name evidence="15" type="ORF">EAI_02549</name>
</gene>
<dbReference type="OMA" id="VAGQNTM"/>
<dbReference type="GO" id="GO:0006636">
    <property type="term" value="P:unsaturated fatty acid biosynthetic process"/>
    <property type="evidence" value="ECO:0007669"/>
    <property type="project" value="TreeGrafter"/>
</dbReference>
<evidence type="ECO:0000256" key="10">
    <source>
        <dbReference type="ARBA" id="ARBA00023136"/>
    </source>
</evidence>
<evidence type="ECO:0000256" key="4">
    <source>
        <dbReference type="ARBA" id="ARBA00022692"/>
    </source>
</evidence>
<dbReference type="AlphaFoldDB" id="E2B746"/>
<dbReference type="GO" id="GO:0005789">
    <property type="term" value="C:endoplasmic reticulum membrane"/>
    <property type="evidence" value="ECO:0007669"/>
    <property type="project" value="TreeGrafter"/>
</dbReference>
<dbReference type="EMBL" id="GL446109">
    <property type="protein sequence ID" value="EFN88477.1"/>
    <property type="molecule type" value="Genomic_DNA"/>
</dbReference>
<organism evidence="16">
    <name type="scientific">Harpegnathos saltator</name>
    <name type="common">Jerdon's jumping ant</name>
    <dbReference type="NCBI Taxonomy" id="610380"/>
    <lineage>
        <taxon>Eukaryota</taxon>
        <taxon>Metazoa</taxon>
        <taxon>Ecdysozoa</taxon>
        <taxon>Arthropoda</taxon>
        <taxon>Hexapoda</taxon>
        <taxon>Insecta</taxon>
        <taxon>Pterygota</taxon>
        <taxon>Neoptera</taxon>
        <taxon>Endopterygota</taxon>
        <taxon>Hymenoptera</taxon>
        <taxon>Apocrita</taxon>
        <taxon>Aculeata</taxon>
        <taxon>Formicoidea</taxon>
        <taxon>Formicidae</taxon>
        <taxon>Ponerinae</taxon>
        <taxon>Ponerini</taxon>
        <taxon>Harpegnathos</taxon>
    </lineage>
</organism>
<name>E2B746_HARSA</name>
<keyword evidence="16" id="KW-1185">Reference proteome</keyword>
<proteinExistence type="inferred from homology"/>
<dbReference type="Pfam" id="PF00487">
    <property type="entry name" value="FA_desaturase"/>
    <property type="match status" value="1"/>
</dbReference>
<evidence type="ECO:0000256" key="11">
    <source>
        <dbReference type="ARBA" id="ARBA00023160"/>
    </source>
</evidence>
<evidence type="ECO:0000256" key="13">
    <source>
        <dbReference type="SAM" id="Phobius"/>
    </source>
</evidence>
<sequence length="287" mass="33781">MDIRTVFWYILIYTIQGMGFTAGVHRYWTHRTFKAKLPLRIILVFCYLTAGQISIRSWVRDHRTHHKITETNADPHNSNRGFFLSHVGWLMVKKHPEVIEKGQQIDISDIKADSLVMHFWILSFIFAHMIPIMVPVYGWNEAWTMSMKLHFCRHICEWHSVWSVNSFAHMWGSRPYDILKITVAIYLNDRHIKPTNNVMVSFASFGEGSHNYHHVFPWDYKASEFGIHTYNFTAMFIEFFAKIGWAYDLQEPSPELVKSVAIKNKMAERHYKWDAVPPPNGEGKIYS</sequence>
<dbReference type="InterPro" id="IPR005804">
    <property type="entry name" value="FA_desaturase_dom"/>
</dbReference>
<reference evidence="15 16" key="1">
    <citation type="journal article" date="2010" name="Science">
        <title>Genomic comparison of the ants Camponotus floridanus and Harpegnathos saltator.</title>
        <authorList>
            <person name="Bonasio R."/>
            <person name="Zhang G."/>
            <person name="Ye C."/>
            <person name="Mutti N.S."/>
            <person name="Fang X."/>
            <person name="Qin N."/>
            <person name="Donahue G."/>
            <person name="Yang P."/>
            <person name="Li Q."/>
            <person name="Li C."/>
            <person name="Zhang P."/>
            <person name="Huang Z."/>
            <person name="Berger S.L."/>
            <person name="Reinberg D."/>
            <person name="Wang J."/>
            <person name="Liebig J."/>
        </authorList>
    </citation>
    <scope>NUCLEOTIDE SEQUENCE [LARGE SCALE GENOMIC DNA]</scope>
    <source>
        <strain evidence="15 16">R22 G/1</strain>
    </source>
</reference>
<evidence type="ECO:0000256" key="2">
    <source>
        <dbReference type="ARBA" id="ARBA00009295"/>
    </source>
</evidence>
<dbReference type="GO" id="GO:0004768">
    <property type="term" value="F:stearoyl-CoA 9-desaturase activity"/>
    <property type="evidence" value="ECO:0007669"/>
    <property type="project" value="TreeGrafter"/>
</dbReference>
<evidence type="ECO:0000256" key="1">
    <source>
        <dbReference type="ARBA" id="ARBA00004141"/>
    </source>
</evidence>
<keyword evidence="9" id="KW-0443">Lipid metabolism</keyword>
<dbReference type="InParanoid" id="E2B746"/>
<keyword evidence="8" id="KW-0408">Iron</keyword>
<keyword evidence="4 12" id="KW-0812">Transmembrane</keyword>
<evidence type="ECO:0000256" key="8">
    <source>
        <dbReference type="ARBA" id="ARBA00023004"/>
    </source>
</evidence>
<keyword evidence="3 12" id="KW-0444">Lipid biosynthesis</keyword>
<dbReference type="CDD" id="cd03505">
    <property type="entry name" value="Delta9-FADS-like"/>
    <property type="match status" value="1"/>
</dbReference>
<evidence type="ECO:0000313" key="15">
    <source>
        <dbReference type="EMBL" id="EFN88477.1"/>
    </source>
</evidence>
<dbReference type="PANTHER" id="PTHR11351:SF92">
    <property type="entry name" value="ACYL-COA DESATURASE 2-LIKE PROTEIN"/>
    <property type="match status" value="1"/>
</dbReference>
<dbReference type="GO" id="GO:0005506">
    <property type="term" value="F:iron ion binding"/>
    <property type="evidence" value="ECO:0007669"/>
    <property type="project" value="TreeGrafter"/>
</dbReference>